<feature type="region of interest" description="Disordered" evidence="2">
    <location>
        <begin position="220"/>
        <end position="243"/>
    </location>
</feature>
<evidence type="ECO:0000256" key="3">
    <source>
        <dbReference type="SAM" id="SignalP"/>
    </source>
</evidence>
<feature type="region of interest" description="Disordered" evidence="2">
    <location>
        <begin position="464"/>
        <end position="495"/>
    </location>
</feature>
<organism evidence="4 5">
    <name type="scientific">Brenneria izadpanahii</name>
    <dbReference type="NCBI Taxonomy" id="2722756"/>
    <lineage>
        <taxon>Bacteria</taxon>
        <taxon>Pseudomonadati</taxon>
        <taxon>Pseudomonadota</taxon>
        <taxon>Gammaproteobacteria</taxon>
        <taxon>Enterobacterales</taxon>
        <taxon>Pectobacteriaceae</taxon>
        <taxon>Brenneria</taxon>
    </lineage>
</organism>
<dbReference type="InterPro" id="IPR021204">
    <property type="entry name" value="Integr_conj_element_PFL4711"/>
</dbReference>
<feature type="coiled-coil region" evidence="1">
    <location>
        <begin position="426"/>
        <end position="453"/>
    </location>
</feature>
<feature type="signal peptide" evidence="3">
    <location>
        <begin position="1"/>
        <end position="38"/>
    </location>
</feature>
<dbReference type="RefSeq" id="WP_208228148.1">
    <property type="nucleotide sequence ID" value="NZ_CP050854.1"/>
</dbReference>
<keyword evidence="1" id="KW-0175">Coiled coil</keyword>
<reference evidence="4 5" key="1">
    <citation type="submission" date="2020-03" db="EMBL/GenBank/DDBJ databases">
        <authorList>
            <person name="Bakhshi Ganjeh M."/>
        </authorList>
    </citation>
    <scope>NUCLEOTIDE SEQUENCE [LARGE SCALE GENOMIC DNA]</scope>
    <source>
        <strain evidence="5">Iran 50</strain>
    </source>
</reference>
<dbReference type="NCBIfam" id="TIGR03755">
    <property type="entry name" value="conj_TIGR03755"/>
    <property type="match status" value="1"/>
</dbReference>
<dbReference type="EMBL" id="CP050854">
    <property type="protein sequence ID" value="QTF09653.1"/>
    <property type="molecule type" value="Genomic_DNA"/>
</dbReference>
<evidence type="ECO:0000256" key="2">
    <source>
        <dbReference type="SAM" id="MobiDB-lite"/>
    </source>
</evidence>
<feature type="chain" id="PRO_5046444850" evidence="3">
    <location>
        <begin position="39"/>
        <end position="495"/>
    </location>
</feature>
<proteinExistence type="predicted"/>
<gene>
    <name evidence="4" type="ORF">HC231_18300</name>
</gene>
<evidence type="ECO:0000256" key="1">
    <source>
        <dbReference type="SAM" id="Coils"/>
    </source>
</evidence>
<sequence length="495" mass="52119">MQKTEKNQFSRRRCRALSLMMTGSLLMTGTTGSMNVFADDNDTLFGVSLPQVNESNMGYGLNSSGAVSDKLFYSLGGGSVISQPATRSNMQRLGMNLGWSSDLMCGNFDLKTTVGNQLNGVTSGFKNLMSEVIQGATGAVASLPAMIIQRANPGLYEMLTNGVLQGGVAFDKAQLNCQNLSKRMMDMADTGSWSQSAAMEEAKSLVNGGDGDAVRSMNATEKVTGESGQTWIGGQKRGGAGQPSIKPTHDLAAAGYNMMNGQAVTSTSSVTGSSCTGGACAKYANSEEAAAAVVKVLGDASLRTCKDANACTSGDGAEQPGSTVAGTGFAPMLEDATKTNNEQLAKLVNGTEKPNATNLAKLKTGSLAVTAGVIKALQRDPDNAALVGRLASELAMADTIETAFIMRRMITTGMSEPNAAALKTAMEEGGRRIEALDREIAALKNEMEMKREISRNAVLTIIERENNRVETNPQRQSTDSQDTKFNRLAVPESDQ</sequence>
<feature type="compositionally biased region" description="Polar residues" evidence="2">
    <location>
        <begin position="469"/>
        <end position="480"/>
    </location>
</feature>
<name>A0ABX7UV98_9GAMM</name>
<protein>
    <submittedName>
        <fullName evidence="4">Integrating conjugative element protein</fullName>
    </submittedName>
</protein>
<evidence type="ECO:0000313" key="5">
    <source>
        <dbReference type="Proteomes" id="UP000671960"/>
    </source>
</evidence>
<feature type="compositionally biased region" description="Polar residues" evidence="2">
    <location>
        <begin position="220"/>
        <end position="232"/>
    </location>
</feature>
<accession>A0ABX7UV98</accession>
<evidence type="ECO:0000313" key="4">
    <source>
        <dbReference type="EMBL" id="QTF09653.1"/>
    </source>
</evidence>
<keyword evidence="5" id="KW-1185">Reference proteome</keyword>
<dbReference type="Proteomes" id="UP000671960">
    <property type="component" value="Chromosome"/>
</dbReference>
<keyword evidence="3" id="KW-0732">Signal</keyword>